<organism evidence="3 4">
    <name type="scientific">Entotheonella factor</name>
    <dbReference type="NCBI Taxonomy" id="1429438"/>
    <lineage>
        <taxon>Bacteria</taxon>
        <taxon>Pseudomonadati</taxon>
        <taxon>Nitrospinota/Tectimicrobiota group</taxon>
        <taxon>Candidatus Tectimicrobiota</taxon>
        <taxon>Candidatus Entotheonellia</taxon>
        <taxon>Candidatus Entotheonellales</taxon>
        <taxon>Candidatus Entotheonellaceae</taxon>
        <taxon>Candidatus Entotheonella</taxon>
    </lineage>
</organism>
<evidence type="ECO:0000313" key="4">
    <source>
        <dbReference type="Proteomes" id="UP000019141"/>
    </source>
</evidence>
<reference evidence="3 4" key="1">
    <citation type="journal article" date="2014" name="Nature">
        <title>An environmental bacterial taxon with a large and distinct metabolic repertoire.</title>
        <authorList>
            <person name="Wilson M.C."/>
            <person name="Mori T."/>
            <person name="Ruckert C."/>
            <person name="Uria A.R."/>
            <person name="Helf M.J."/>
            <person name="Takada K."/>
            <person name="Gernert C."/>
            <person name="Steffens U.A."/>
            <person name="Heycke N."/>
            <person name="Schmitt S."/>
            <person name="Rinke C."/>
            <person name="Helfrich E.J."/>
            <person name="Brachmann A.O."/>
            <person name="Gurgui C."/>
            <person name="Wakimoto T."/>
            <person name="Kracht M."/>
            <person name="Crusemann M."/>
            <person name="Hentschel U."/>
            <person name="Abe I."/>
            <person name="Matsunaga S."/>
            <person name="Kalinowski J."/>
            <person name="Takeyama H."/>
            <person name="Piel J."/>
        </authorList>
    </citation>
    <scope>NUCLEOTIDE SEQUENCE [LARGE SCALE GENOMIC DNA]</scope>
    <source>
        <strain evidence="4">TSY1</strain>
    </source>
</reference>
<dbReference type="EMBL" id="AZHW01000156">
    <property type="protein sequence ID" value="ETX02303.1"/>
    <property type="molecule type" value="Genomic_DNA"/>
</dbReference>
<sequence length="376" mass="42456">MSDLQLISADSHMVEPPDLWSTRLDNAFRDRAPGFVMDPNGKKGLYFVCDGLEPRLMSSAFASGVSPEELLKYHQETTLENGRAGGWDPVARLDDMALDGVRAEVLYTSVGFGLLGLLDEPYQTALFRAYNDWLAEFCQHDPKRFAGLAMIPLLDVATGVQELKRSANMGLKGALIMASPPPGHSFISREYDPFWAEAEALNMPVSLHASAGHGPESKDKSRSRYQIKMCNPHEIQRSFIDIIFSGVLERYPSLKLVSAENDIGWIPHFLYSADYYFNKYRHYEPTELTMPPSAYWNRQVYATFMNDAIGIEMAHHVGEDTYMWASDYPHTQSTWPHSREVVEETFTTVSDAVRQKIICDNVAKLYDFDLDAVMAV</sequence>
<dbReference type="PANTHER" id="PTHR21240:SF30">
    <property type="entry name" value="AMIDOHYDROLASE-RELATED DOMAIN-CONTAINING PROTEIN-RELATED"/>
    <property type="match status" value="1"/>
</dbReference>
<dbReference type="GO" id="GO:0016787">
    <property type="term" value="F:hydrolase activity"/>
    <property type="evidence" value="ECO:0007669"/>
    <property type="project" value="InterPro"/>
</dbReference>
<dbReference type="Gene3D" id="3.20.20.140">
    <property type="entry name" value="Metal-dependent hydrolases"/>
    <property type="match status" value="1"/>
</dbReference>
<dbReference type="GO" id="GO:0005829">
    <property type="term" value="C:cytosol"/>
    <property type="evidence" value="ECO:0007669"/>
    <property type="project" value="TreeGrafter"/>
</dbReference>
<evidence type="ECO:0000256" key="1">
    <source>
        <dbReference type="ARBA" id="ARBA00023239"/>
    </source>
</evidence>
<dbReference type="Proteomes" id="UP000019141">
    <property type="component" value="Unassembled WGS sequence"/>
</dbReference>
<dbReference type="HOGENOM" id="CLU_039329_0_0_7"/>
<dbReference type="AlphaFoldDB" id="W4LWP6"/>
<dbReference type="Pfam" id="PF04909">
    <property type="entry name" value="Amidohydro_2"/>
    <property type="match status" value="1"/>
</dbReference>
<comment type="caution">
    <text evidence="3">The sequence shown here is derived from an EMBL/GenBank/DDBJ whole genome shotgun (WGS) entry which is preliminary data.</text>
</comment>
<name>W4LWP6_ENTF1</name>
<evidence type="ECO:0000259" key="2">
    <source>
        <dbReference type="Pfam" id="PF04909"/>
    </source>
</evidence>
<gene>
    <name evidence="3" type="ORF">ETSY1_04135</name>
</gene>
<dbReference type="PANTHER" id="PTHR21240">
    <property type="entry name" value="2-AMINO-3-CARBOXYLMUCONATE-6-SEMIALDEHYDE DECARBOXYLASE"/>
    <property type="match status" value="1"/>
</dbReference>
<proteinExistence type="predicted"/>
<protein>
    <recommendedName>
        <fullName evidence="2">Amidohydrolase-related domain-containing protein</fullName>
    </recommendedName>
</protein>
<accession>W4LWP6</accession>
<keyword evidence="1" id="KW-0456">Lyase</keyword>
<dbReference type="InterPro" id="IPR006680">
    <property type="entry name" value="Amidohydro-rel"/>
</dbReference>
<dbReference type="GO" id="GO:0016831">
    <property type="term" value="F:carboxy-lyase activity"/>
    <property type="evidence" value="ECO:0007669"/>
    <property type="project" value="InterPro"/>
</dbReference>
<feature type="domain" description="Amidohydrolase-related" evidence="2">
    <location>
        <begin position="86"/>
        <end position="368"/>
    </location>
</feature>
<dbReference type="GO" id="GO:0019748">
    <property type="term" value="P:secondary metabolic process"/>
    <property type="evidence" value="ECO:0007669"/>
    <property type="project" value="TreeGrafter"/>
</dbReference>
<evidence type="ECO:0000313" key="3">
    <source>
        <dbReference type="EMBL" id="ETX02303.1"/>
    </source>
</evidence>
<dbReference type="InterPro" id="IPR032466">
    <property type="entry name" value="Metal_Hydrolase"/>
</dbReference>
<dbReference type="InterPro" id="IPR032465">
    <property type="entry name" value="ACMSD"/>
</dbReference>
<keyword evidence="4" id="KW-1185">Reference proteome</keyword>
<dbReference type="SUPFAM" id="SSF51556">
    <property type="entry name" value="Metallo-dependent hydrolases"/>
    <property type="match status" value="1"/>
</dbReference>